<dbReference type="OrthoDB" id="361102at2759"/>
<keyword evidence="2" id="KW-1185">Reference proteome</keyword>
<organism evidence="1 2">
    <name type="scientific">Eumeta variegata</name>
    <name type="common">Bagworm moth</name>
    <name type="synonym">Eumeta japonica</name>
    <dbReference type="NCBI Taxonomy" id="151549"/>
    <lineage>
        <taxon>Eukaryota</taxon>
        <taxon>Metazoa</taxon>
        <taxon>Ecdysozoa</taxon>
        <taxon>Arthropoda</taxon>
        <taxon>Hexapoda</taxon>
        <taxon>Insecta</taxon>
        <taxon>Pterygota</taxon>
        <taxon>Neoptera</taxon>
        <taxon>Endopterygota</taxon>
        <taxon>Lepidoptera</taxon>
        <taxon>Glossata</taxon>
        <taxon>Ditrysia</taxon>
        <taxon>Tineoidea</taxon>
        <taxon>Psychidae</taxon>
        <taxon>Oiketicinae</taxon>
        <taxon>Eumeta</taxon>
    </lineage>
</organism>
<name>A0A4C1UQK2_EUMVA</name>
<evidence type="ECO:0000313" key="1">
    <source>
        <dbReference type="EMBL" id="GBP28500.1"/>
    </source>
</evidence>
<proteinExistence type="predicted"/>
<sequence>MNASAREFLVVTSHPKSEERLQRSSGRASNISASAGRAVRLAQVRTPPGPYITSLAVRRLRRQLSSVALLSIHCRFLVTIPALLTYSSDFGAARLDPCELRTVLPYTYTLSERSPELHGRRSGGC</sequence>
<reference evidence="1 2" key="1">
    <citation type="journal article" date="2019" name="Commun. Biol.">
        <title>The bagworm genome reveals a unique fibroin gene that provides high tensile strength.</title>
        <authorList>
            <person name="Kono N."/>
            <person name="Nakamura H."/>
            <person name="Ohtoshi R."/>
            <person name="Tomita M."/>
            <person name="Numata K."/>
            <person name="Arakawa K."/>
        </authorList>
    </citation>
    <scope>NUCLEOTIDE SEQUENCE [LARGE SCALE GENOMIC DNA]</scope>
</reference>
<gene>
    <name evidence="1" type="ORF">EVAR_22963_1</name>
</gene>
<protein>
    <submittedName>
        <fullName evidence="1">Uncharacterized protein</fullName>
    </submittedName>
</protein>
<accession>A0A4C1UQK2</accession>
<evidence type="ECO:0000313" key="2">
    <source>
        <dbReference type="Proteomes" id="UP000299102"/>
    </source>
</evidence>
<dbReference type="EMBL" id="BGZK01000208">
    <property type="protein sequence ID" value="GBP28500.1"/>
    <property type="molecule type" value="Genomic_DNA"/>
</dbReference>
<dbReference type="Proteomes" id="UP000299102">
    <property type="component" value="Unassembled WGS sequence"/>
</dbReference>
<dbReference type="AlphaFoldDB" id="A0A4C1UQK2"/>
<comment type="caution">
    <text evidence="1">The sequence shown here is derived from an EMBL/GenBank/DDBJ whole genome shotgun (WGS) entry which is preliminary data.</text>
</comment>